<protein>
    <recommendedName>
        <fullName evidence="3">Terminase small subunit</fullName>
    </recommendedName>
</protein>
<proteinExistence type="predicted"/>
<reference evidence="2" key="1">
    <citation type="submission" date="2020-05" db="EMBL/GenBank/DDBJ databases">
        <authorList>
            <person name="Chiriac C."/>
            <person name="Salcher M."/>
            <person name="Ghai R."/>
            <person name="Kavagutti S V."/>
        </authorList>
    </citation>
    <scope>NUCLEOTIDE SEQUENCE</scope>
</reference>
<sequence length="145" mass="15494">MPRTGRPPKPVEQKRALGNPGKRSLPGGANLAAVAPIESTPADLDPVDTFAAVISHGQMWLAATDSIALALLREALEERSALRHLVMATQSADARKALRDLDKQIIGQLSVLGFDPAARSRLGLAEVKAQSTLEKLRKNRGTSKN</sequence>
<organism evidence="2">
    <name type="scientific">uncultured Caudovirales phage</name>
    <dbReference type="NCBI Taxonomy" id="2100421"/>
    <lineage>
        <taxon>Viruses</taxon>
        <taxon>Duplodnaviria</taxon>
        <taxon>Heunggongvirae</taxon>
        <taxon>Uroviricota</taxon>
        <taxon>Caudoviricetes</taxon>
        <taxon>Peduoviridae</taxon>
        <taxon>Maltschvirus</taxon>
        <taxon>Maltschvirus maltsch</taxon>
    </lineage>
</organism>
<dbReference type="EMBL" id="LR798252">
    <property type="protein sequence ID" value="CAB5217767.1"/>
    <property type="molecule type" value="Genomic_DNA"/>
</dbReference>
<accession>A0A6J7WJ44</accession>
<gene>
    <name evidence="2" type="ORF">UFOVP209_14</name>
</gene>
<evidence type="ECO:0008006" key="3">
    <source>
        <dbReference type="Google" id="ProtNLM"/>
    </source>
</evidence>
<evidence type="ECO:0000313" key="2">
    <source>
        <dbReference type="EMBL" id="CAB5217767.1"/>
    </source>
</evidence>
<name>A0A6J7WJ44_9CAUD</name>
<evidence type="ECO:0000256" key="1">
    <source>
        <dbReference type="SAM" id="MobiDB-lite"/>
    </source>
</evidence>
<feature type="region of interest" description="Disordered" evidence="1">
    <location>
        <begin position="1"/>
        <end position="28"/>
    </location>
</feature>